<gene>
    <name evidence="1" type="ORF">IZ6_03940</name>
</gene>
<dbReference type="AlphaFoldDB" id="A0A6S6QLB4"/>
<dbReference type="InterPro" id="IPR015943">
    <property type="entry name" value="WD40/YVTN_repeat-like_dom_sf"/>
</dbReference>
<accession>A0A6S6QLB4</accession>
<dbReference type="RefSeq" id="WP_222876356.1">
    <property type="nucleotide sequence ID" value="NZ_AP023361.1"/>
</dbReference>
<dbReference type="SUPFAM" id="SSF75011">
    <property type="entry name" value="3-carboxy-cis,cis-mucoante lactonizing enzyme"/>
    <property type="match status" value="1"/>
</dbReference>
<dbReference type="Gene3D" id="2.130.10.10">
    <property type="entry name" value="YVTN repeat-like/Quinoprotein amine dehydrogenase"/>
    <property type="match status" value="2"/>
</dbReference>
<dbReference type="PANTHER" id="PTHR47197">
    <property type="entry name" value="PROTEIN NIRF"/>
    <property type="match status" value="1"/>
</dbReference>
<keyword evidence="2" id="KW-1185">Reference proteome</keyword>
<evidence type="ECO:0000313" key="1">
    <source>
        <dbReference type="EMBL" id="BCJ89659.1"/>
    </source>
</evidence>
<name>A0A6S6QLB4_9HYPH</name>
<evidence type="ECO:0000313" key="2">
    <source>
        <dbReference type="Proteomes" id="UP000515317"/>
    </source>
</evidence>
<reference evidence="1 2" key="1">
    <citation type="submission" date="2020-08" db="EMBL/GenBank/DDBJ databases">
        <title>Genome sequence of Rhizobiales bacterium strain IZ6.</title>
        <authorList>
            <person name="Nakai R."/>
            <person name="Naganuma T."/>
        </authorList>
    </citation>
    <scope>NUCLEOTIDE SEQUENCE [LARGE SCALE GENOMIC DNA]</scope>
    <source>
        <strain evidence="1 2">IZ6</strain>
    </source>
</reference>
<dbReference type="Proteomes" id="UP000515317">
    <property type="component" value="Chromosome"/>
</dbReference>
<dbReference type="PANTHER" id="PTHR47197:SF3">
    <property type="entry name" value="DIHYDRO-HEME D1 DEHYDROGENASE"/>
    <property type="match status" value="1"/>
</dbReference>
<protein>
    <recommendedName>
        <fullName evidence="3">YncE family protein</fullName>
    </recommendedName>
</protein>
<evidence type="ECO:0008006" key="3">
    <source>
        <dbReference type="Google" id="ProtNLM"/>
    </source>
</evidence>
<proteinExistence type="predicted"/>
<dbReference type="EMBL" id="AP023361">
    <property type="protein sequence ID" value="BCJ89659.1"/>
    <property type="molecule type" value="Genomic_DNA"/>
</dbReference>
<dbReference type="InterPro" id="IPR051200">
    <property type="entry name" value="Host-pathogen_enzymatic-act"/>
</dbReference>
<dbReference type="KEGG" id="tso:IZ6_03940"/>
<sequence>MTKPRRYAFVAGRWDSTLTVIDIEAALAGNPSIVNRVPTSLTGACSLPVSMAFDDARGRVFVVNHGGRATREAVSIMPHGHRGTIAVIDLERARNPAQGEALIDEIDAGGHGPVAAALTPDGKHLLVTLAEGEGTEDGGYQIAVFDAETLELKARTALAHAGAPSSKPSPDASFGAFPDPNGIAISGDYVFTANGGSSDISVLLLSSVVEGRVDAEINRIKLPSGPFGICVDPSGRLLATADREDAKTGRLGDTVSIVDLAAVKSASKAAEPISIHAGTDNGGGARPFVPVFSNDGRTLYITCQAANTLSAVDIAAALAIEPGAERRLSLTHPAGRAASPRGLAMSGDGSLLAVSGGTKGVPESGVVWFVSTEKFAVRAAVAGVGNEPYLVAIEEFS</sequence>
<organism evidence="1 2">
    <name type="scientific">Terrihabitans soli</name>
    <dbReference type="NCBI Taxonomy" id="708113"/>
    <lineage>
        <taxon>Bacteria</taxon>
        <taxon>Pseudomonadati</taxon>
        <taxon>Pseudomonadota</taxon>
        <taxon>Alphaproteobacteria</taxon>
        <taxon>Hyphomicrobiales</taxon>
        <taxon>Terrihabitans</taxon>
    </lineage>
</organism>